<comment type="subcellular location">
    <subcellularLocation>
        <location evidence="1">Cell membrane</location>
        <topology evidence="1">Multi-pass membrane protein</topology>
    </subcellularLocation>
</comment>
<evidence type="ECO:0000259" key="13">
    <source>
        <dbReference type="PROSITE" id="PS50929"/>
    </source>
</evidence>
<dbReference type="SUPFAM" id="SSF51206">
    <property type="entry name" value="cAMP-binding domain-like"/>
    <property type="match status" value="1"/>
</dbReference>
<dbReference type="GO" id="GO:0005886">
    <property type="term" value="C:plasma membrane"/>
    <property type="evidence" value="ECO:0007669"/>
    <property type="project" value="UniProtKB-SubCell"/>
</dbReference>
<evidence type="ECO:0000256" key="3">
    <source>
        <dbReference type="ARBA" id="ARBA00022475"/>
    </source>
</evidence>
<proteinExistence type="predicted"/>
<feature type="transmembrane region" description="Helical" evidence="10">
    <location>
        <begin position="21"/>
        <end position="43"/>
    </location>
</feature>
<name>A0A197ZWB2_9BACL</name>
<comment type="caution">
    <text evidence="14">The sequence shown here is derived from an EMBL/GenBank/DDBJ whole genome shotgun (WGS) entry which is preliminary data.</text>
</comment>
<dbReference type="GO" id="GO:0016887">
    <property type="term" value="F:ATP hydrolysis activity"/>
    <property type="evidence" value="ECO:0007669"/>
    <property type="project" value="InterPro"/>
</dbReference>
<keyword evidence="6" id="KW-0067">ATP-binding</keyword>
<feature type="domain" description="ABC transmembrane type-1" evidence="13">
    <location>
        <begin position="23"/>
        <end position="302"/>
    </location>
</feature>
<dbReference type="Pfam" id="PF00005">
    <property type="entry name" value="ABC_tran"/>
    <property type="match status" value="1"/>
</dbReference>
<evidence type="ECO:0000259" key="11">
    <source>
        <dbReference type="PROSITE" id="PS50042"/>
    </source>
</evidence>
<dbReference type="InterPro" id="IPR003439">
    <property type="entry name" value="ABC_transporter-like_ATP-bd"/>
</dbReference>
<keyword evidence="5" id="KW-0547">Nucleotide-binding</keyword>
<organism evidence="14 15">
    <name type="scientific">Paenibacillus oryzisoli</name>
    <dbReference type="NCBI Taxonomy" id="1850517"/>
    <lineage>
        <taxon>Bacteria</taxon>
        <taxon>Bacillati</taxon>
        <taxon>Bacillota</taxon>
        <taxon>Bacilli</taxon>
        <taxon>Bacillales</taxon>
        <taxon>Paenibacillaceae</taxon>
        <taxon>Paenibacillus</taxon>
    </lineage>
</organism>
<dbReference type="SMART" id="SM00382">
    <property type="entry name" value="AAA"/>
    <property type="match status" value="1"/>
</dbReference>
<feature type="transmembrane region" description="Helical" evidence="10">
    <location>
        <begin position="135"/>
        <end position="153"/>
    </location>
</feature>
<evidence type="ECO:0000256" key="9">
    <source>
        <dbReference type="ARBA" id="ARBA00023159"/>
    </source>
</evidence>
<sequence>MLYLYRSVLRYLANSKKIFTVFIIALLFELSFEYFTSLSIKYLIDDAITPRNMTIFFGLLLALLIGGVLNLLIGVGGDYAMSKLNETILIGLRKDLYEQTQKLSAHFFSRYRIGDIVARFTMDIPAVEHAMMQTFSTLILASLSMVVGTVILFVLEWKLALVAFVGIVFMFVPQKLLNKRAQRYNEEYVGIVESFSNNMDEEMKAFKVIRGFQLQESMKNRFTKQLQVWFRLGVKRSFINSNLERLPIMVLSVINVIILGLGGYFTFQGTMTIGDLIAFYSVFDTVGVSVIQFMEVVPDLIEGEVGIRRINEVLEIKPDLDEDEQAVQNPSLTNEIKFDNVTFGYTEAQPIIQDLNLAIPVGSYVALVGPSGSGKSTLLQLLMRFYDPQKGSIQVDDLDLRKIQLSALLKQAGVIFQEPYLFNTTIRENLLMGHPDATEEELIEATLAVGVHEAIMQMSNGYDTWIENDGANLSVSQRHRISIARALLRSNELTFMDEVAASLDPESEIALNETITRANQGRTVVAVSHRLKTVSHADLIYFIQKGQVIEHGTHQELLERQGAYHQLWQKQQGFQLSQTGEVVVEVERLRQMPFFSYMNEDLLHEIKDLLMTEKITSGQDVFRQGEAGHKLYIIVRGKVEVSKNNAQGENIRVAVLQDGDHFGEIALLKDAPRNANITALTECTLLSLTRKQLLPLLDRYEDMKAKLNQSLSERS</sequence>
<dbReference type="CDD" id="cd07346">
    <property type="entry name" value="ABC_6TM_exporters"/>
    <property type="match status" value="1"/>
</dbReference>
<dbReference type="Proteomes" id="UP000078454">
    <property type="component" value="Unassembled WGS sequence"/>
</dbReference>
<dbReference type="InterPro" id="IPR003593">
    <property type="entry name" value="AAA+_ATPase"/>
</dbReference>
<dbReference type="EMBL" id="LYPB01000094">
    <property type="protein sequence ID" value="OAS13320.1"/>
    <property type="molecule type" value="Genomic_DNA"/>
</dbReference>
<accession>A0A197ZWB2</accession>
<dbReference type="InterPro" id="IPR014710">
    <property type="entry name" value="RmlC-like_jellyroll"/>
</dbReference>
<dbReference type="SUPFAM" id="SSF52540">
    <property type="entry name" value="P-loop containing nucleoside triphosphate hydrolases"/>
    <property type="match status" value="1"/>
</dbReference>
<reference evidence="14 15" key="1">
    <citation type="submission" date="2016-05" db="EMBL/GenBank/DDBJ databases">
        <title>Paenibacillus sp. 1ZS3-15 nov., isolated from the rhizosphere soil.</title>
        <authorList>
            <person name="Zhang X.X."/>
            <person name="Zhang J."/>
        </authorList>
    </citation>
    <scope>NUCLEOTIDE SEQUENCE [LARGE SCALE GENOMIC DNA]</scope>
    <source>
        <strain evidence="14 15">1ZS3-15</strain>
    </source>
</reference>
<dbReference type="CDD" id="cd00038">
    <property type="entry name" value="CAP_ED"/>
    <property type="match status" value="1"/>
</dbReference>
<dbReference type="Gene3D" id="3.40.50.300">
    <property type="entry name" value="P-loop containing nucleotide triphosphate hydrolases"/>
    <property type="match status" value="1"/>
</dbReference>
<evidence type="ECO:0000256" key="2">
    <source>
        <dbReference type="ARBA" id="ARBA00022448"/>
    </source>
</evidence>
<evidence type="ECO:0000256" key="5">
    <source>
        <dbReference type="ARBA" id="ARBA00022741"/>
    </source>
</evidence>
<evidence type="ECO:0000256" key="6">
    <source>
        <dbReference type="ARBA" id="ARBA00022840"/>
    </source>
</evidence>
<dbReference type="GO" id="GO:0015421">
    <property type="term" value="F:ABC-type oligopeptide transporter activity"/>
    <property type="evidence" value="ECO:0007669"/>
    <property type="project" value="TreeGrafter"/>
</dbReference>
<dbReference type="PROSITE" id="PS50042">
    <property type="entry name" value="CNMP_BINDING_3"/>
    <property type="match status" value="1"/>
</dbReference>
<evidence type="ECO:0000256" key="1">
    <source>
        <dbReference type="ARBA" id="ARBA00004651"/>
    </source>
</evidence>
<dbReference type="AlphaFoldDB" id="A0A197ZWB2"/>
<keyword evidence="15" id="KW-1185">Reference proteome</keyword>
<keyword evidence="8 10" id="KW-0472">Membrane</keyword>
<keyword evidence="7 10" id="KW-1133">Transmembrane helix</keyword>
<dbReference type="RefSeq" id="WP_068671202.1">
    <property type="nucleotide sequence ID" value="NZ_LYPB01000094.1"/>
</dbReference>
<feature type="transmembrane region" description="Helical" evidence="10">
    <location>
        <begin position="55"/>
        <end position="75"/>
    </location>
</feature>
<evidence type="ECO:0000313" key="14">
    <source>
        <dbReference type="EMBL" id="OAS13320.1"/>
    </source>
</evidence>
<evidence type="ECO:0008006" key="16">
    <source>
        <dbReference type="Google" id="ProtNLM"/>
    </source>
</evidence>
<evidence type="ECO:0000313" key="15">
    <source>
        <dbReference type="Proteomes" id="UP000078454"/>
    </source>
</evidence>
<dbReference type="PROSITE" id="PS50893">
    <property type="entry name" value="ABC_TRANSPORTER_2"/>
    <property type="match status" value="1"/>
</dbReference>
<dbReference type="InterPro" id="IPR027417">
    <property type="entry name" value="P-loop_NTPase"/>
</dbReference>
<feature type="transmembrane region" description="Helical" evidence="10">
    <location>
        <begin position="246"/>
        <end position="267"/>
    </location>
</feature>
<dbReference type="InterPro" id="IPR036640">
    <property type="entry name" value="ABC1_TM_sf"/>
</dbReference>
<dbReference type="InterPro" id="IPR039421">
    <property type="entry name" value="Type_1_exporter"/>
</dbReference>
<feature type="domain" description="Cyclic nucleotide-binding" evidence="11">
    <location>
        <begin position="594"/>
        <end position="714"/>
    </location>
</feature>
<gene>
    <name evidence="14" type="ORF">A8708_15780</name>
</gene>
<dbReference type="STRING" id="1850517.A8708_15780"/>
<feature type="transmembrane region" description="Helical" evidence="10">
    <location>
        <begin position="159"/>
        <end position="177"/>
    </location>
</feature>
<dbReference type="InterPro" id="IPR018490">
    <property type="entry name" value="cNMP-bd_dom_sf"/>
</dbReference>
<dbReference type="SUPFAM" id="SSF90123">
    <property type="entry name" value="ABC transporter transmembrane region"/>
    <property type="match status" value="1"/>
</dbReference>
<dbReference type="InterPro" id="IPR000595">
    <property type="entry name" value="cNMP-bd_dom"/>
</dbReference>
<dbReference type="PROSITE" id="PS50929">
    <property type="entry name" value="ABC_TM1F"/>
    <property type="match status" value="1"/>
</dbReference>
<dbReference type="Gene3D" id="2.60.120.10">
    <property type="entry name" value="Jelly Rolls"/>
    <property type="match status" value="1"/>
</dbReference>
<evidence type="ECO:0000256" key="7">
    <source>
        <dbReference type="ARBA" id="ARBA00022989"/>
    </source>
</evidence>
<dbReference type="Gene3D" id="1.20.1560.10">
    <property type="entry name" value="ABC transporter type 1, transmembrane domain"/>
    <property type="match status" value="1"/>
</dbReference>
<dbReference type="PANTHER" id="PTHR43394">
    <property type="entry name" value="ATP-DEPENDENT PERMEASE MDL1, MITOCHONDRIAL"/>
    <property type="match status" value="1"/>
</dbReference>
<dbReference type="GO" id="GO:0005524">
    <property type="term" value="F:ATP binding"/>
    <property type="evidence" value="ECO:0007669"/>
    <property type="project" value="UniProtKB-KW"/>
</dbReference>
<evidence type="ECO:0000256" key="4">
    <source>
        <dbReference type="ARBA" id="ARBA00022692"/>
    </source>
</evidence>
<keyword evidence="9" id="KW-0010">Activator</keyword>
<dbReference type="PRINTS" id="PR00103">
    <property type="entry name" value="CAMPKINASE"/>
</dbReference>
<dbReference type="PANTHER" id="PTHR43394:SF1">
    <property type="entry name" value="ATP-BINDING CASSETTE SUB-FAMILY B MEMBER 10, MITOCHONDRIAL"/>
    <property type="match status" value="1"/>
</dbReference>
<evidence type="ECO:0000256" key="8">
    <source>
        <dbReference type="ARBA" id="ARBA00023136"/>
    </source>
</evidence>
<dbReference type="Pfam" id="PF00664">
    <property type="entry name" value="ABC_membrane"/>
    <property type="match status" value="1"/>
</dbReference>
<protein>
    <recommendedName>
        <fullName evidence="16">ABC transporter ATP-binding protein</fullName>
    </recommendedName>
</protein>
<keyword evidence="4 10" id="KW-0812">Transmembrane</keyword>
<dbReference type="SMART" id="SM00100">
    <property type="entry name" value="cNMP"/>
    <property type="match status" value="1"/>
</dbReference>
<dbReference type="FunFam" id="3.40.50.300:FF:000221">
    <property type="entry name" value="Multidrug ABC transporter ATP-binding protein"/>
    <property type="match status" value="1"/>
</dbReference>
<evidence type="ECO:0000259" key="12">
    <source>
        <dbReference type="PROSITE" id="PS50893"/>
    </source>
</evidence>
<dbReference type="Pfam" id="PF00027">
    <property type="entry name" value="cNMP_binding"/>
    <property type="match status" value="1"/>
</dbReference>
<keyword evidence="2" id="KW-0813">Transport</keyword>
<feature type="domain" description="ABC transporter" evidence="12">
    <location>
        <begin position="336"/>
        <end position="570"/>
    </location>
</feature>
<dbReference type="InterPro" id="IPR011527">
    <property type="entry name" value="ABC1_TM_dom"/>
</dbReference>
<dbReference type="OrthoDB" id="9804259at2"/>
<keyword evidence="3" id="KW-1003">Cell membrane</keyword>
<evidence type="ECO:0000256" key="10">
    <source>
        <dbReference type="SAM" id="Phobius"/>
    </source>
</evidence>